<protein>
    <submittedName>
        <fullName evidence="2">Uncharacterized protein</fullName>
    </submittedName>
</protein>
<evidence type="ECO:0000256" key="1">
    <source>
        <dbReference type="SAM" id="MobiDB-lite"/>
    </source>
</evidence>
<feature type="region of interest" description="Disordered" evidence="1">
    <location>
        <begin position="1"/>
        <end position="24"/>
    </location>
</feature>
<reference evidence="2 3" key="1">
    <citation type="submission" date="2024-04" db="EMBL/GenBank/DDBJ databases">
        <authorList>
            <person name="Waldvogel A.-M."/>
            <person name="Schoenle A."/>
        </authorList>
    </citation>
    <scope>NUCLEOTIDE SEQUENCE [LARGE SCALE GENOMIC DNA]</scope>
</reference>
<dbReference type="Proteomes" id="UP001497482">
    <property type="component" value="Chromosome 3"/>
</dbReference>
<sequence>MLTNPQNSTAPALGSERTEEARDNTDVIGGLKSQIEQQISSQWEEVENQVTESHKHMMELLSAFQERRAVQVQMLENAVWNWKALEEFHSITSGITCLHLVVFLSPYRWTQVLQPVARGDIGDRYKDWKGGETEKQPQPCFNLKNMNAMTKPWGKRCM</sequence>
<evidence type="ECO:0000313" key="3">
    <source>
        <dbReference type="Proteomes" id="UP001497482"/>
    </source>
</evidence>
<name>A0AAV2LL66_KNICA</name>
<evidence type="ECO:0000313" key="2">
    <source>
        <dbReference type="EMBL" id="CAL1601264.1"/>
    </source>
</evidence>
<keyword evidence="3" id="KW-1185">Reference proteome</keyword>
<accession>A0AAV2LL66</accession>
<feature type="compositionally biased region" description="Polar residues" evidence="1">
    <location>
        <begin position="1"/>
        <end position="10"/>
    </location>
</feature>
<proteinExistence type="predicted"/>
<organism evidence="2 3">
    <name type="scientific">Knipowitschia caucasica</name>
    <name type="common">Caucasian dwarf goby</name>
    <name type="synonym">Pomatoschistus caucasicus</name>
    <dbReference type="NCBI Taxonomy" id="637954"/>
    <lineage>
        <taxon>Eukaryota</taxon>
        <taxon>Metazoa</taxon>
        <taxon>Chordata</taxon>
        <taxon>Craniata</taxon>
        <taxon>Vertebrata</taxon>
        <taxon>Euteleostomi</taxon>
        <taxon>Actinopterygii</taxon>
        <taxon>Neopterygii</taxon>
        <taxon>Teleostei</taxon>
        <taxon>Neoteleostei</taxon>
        <taxon>Acanthomorphata</taxon>
        <taxon>Gobiaria</taxon>
        <taxon>Gobiiformes</taxon>
        <taxon>Gobioidei</taxon>
        <taxon>Gobiidae</taxon>
        <taxon>Gobiinae</taxon>
        <taxon>Knipowitschia</taxon>
    </lineage>
</organism>
<dbReference type="AlphaFoldDB" id="A0AAV2LL66"/>
<gene>
    <name evidence="2" type="ORF">KC01_LOCUS29263</name>
</gene>
<dbReference type="EMBL" id="OZ035825">
    <property type="protein sequence ID" value="CAL1601264.1"/>
    <property type="molecule type" value="Genomic_DNA"/>
</dbReference>